<organism evidence="9 10">
    <name type="scientific">Coemansia asiatica</name>
    <dbReference type="NCBI Taxonomy" id="1052880"/>
    <lineage>
        <taxon>Eukaryota</taxon>
        <taxon>Fungi</taxon>
        <taxon>Fungi incertae sedis</taxon>
        <taxon>Zoopagomycota</taxon>
        <taxon>Kickxellomycotina</taxon>
        <taxon>Kickxellomycetes</taxon>
        <taxon>Kickxellales</taxon>
        <taxon>Kickxellaceae</taxon>
        <taxon>Coemansia</taxon>
    </lineage>
</organism>
<dbReference type="GO" id="GO:0004674">
    <property type="term" value="F:protein serine/threonine kinase activity"/>
    <property type="evidence" value="ECO:0007669"/>
    <property type="project" value="UniProtKB-KW"/>
</dbReference>
<dbReference type="CDD" id="cd14008">
    <property type="entry name" value="STKc_LKB1_CaMKK"/>
    <property type="match status" value="1"/>
</dbReference>
<feature type="binding site" evidence="6">
    <location>
        <position position="59"/>
    </location>
    <ligand>
        <name>ATP</name>
        <dbReference type="ChEBI" id="CHEBI:30616"/>
    </ligand>
</feature>
<evidence type="ECO:0000256" key="3">
    <source>
        <dbReference type="ARBA" id="ARBA00022741"/>
    </source>
</evidence>
<evidence type="ECO:0000256" key="7">
    <source>
        <dbReference type="RuleBase" id="RU000304"/>
    </source>
</evidence>
<gene>
    <name evidence="9" type="ORF">LPJ64_003557</name>
</gene>
<evidence type="ECO:0000256" key="6">
    <source>
        <dbReference type="PROSITE-ProRule" id="PRU10141"/>
    </source>
</evidence>
<dbReference type="GO" id="GO:0005524">
    <property type="term" value="F:ATP binding"/>
    <property type="evidence" value="ECO:0007669"/>
    <property type="project" value="UniProtKB-UniRule"/>
</dbReference>
<sequence>MYKVTDLSVKYTVAAEVNEDSDGVMVVGPYTVVDQLGRGSFGTVYLVKHIETGQLYAMKEYAKSGLRKRRQSDMMKGARGGGPMRSGRGGLFAARQLAMKQQNEEAADPFSLIKTELAISKKLKHPNLVRLYEVLNDSEMDVLYLVIDLCKNGPIQKLDAEQKLSTKFSPQVAHKYFTQALLGLEYLHEHGIIHRDIKPDNLLLAEDDVLKIADFGESVLLEQDKAKVKGSTGTPAFMAPELCQNATEVSGEAADIWSLGICLYCMIYGALPFEGTSIIQIMDSIADSEIRFPGPYDENLSDLIKRMLERDSNTRITIDEIREHSWVTQNGEYALPSKEQNCEHHIGEITQKDIDDAIRPIFEILPVINAMAKLRRFRRRIKEKREREQELL</sequence>
<keyword evidence="2" id="KW-0808">Transferase</keyword>
<comment type="similarity">
    <text evidence="7">Belongs to the protein kinase superfamily.</text>
</comment>
<dbReference type="SUPFAM" id="SSF56112">
    <property type="entry name" value="Protein kinase-like (PK-like)"/>
    <property type="match status" value="1"/>
</dbReference>
<dbReference type="PANTHER" id="PTHR43895">
    <property type="entry name" value="CALCIUM/CALMODULIN-DEPENDENT PROTEIN KINASE KINASE-RELATED"/>
    <property type="match status" value="1"/>
</dbReference>
<keyword evidence="4" id="KW-0418">Kinase</keyword>
<evidence type="ECO:0000256" key="5">
    <source>
        <dbReference type="ARBA" id="ARBA00022840"/>
    </source>
</evidence>
<evidence type="ECO:0000259" key="8">
    <source>
        <dbReference type="PROSITE" id="PS50011"/>
    </source>
</evidence>
<keyword evidence="1 7" id="KW-0723">Serine/threonine-protein kinase</keyword>
<dbReference type="InterPro" id="IPR008271">
    <property type="entry name" value="Ser/Thr_kinase_AS"/>
</dbReference>
<evidence type="ECO:0000256" key="4">
    <source>
        <dbReference type="ARBA" id="ARBA00022777"/>
    </source>
</evidence>
<comment type="caution">
    <text evidence="9">The sequence shown here is derived from an EMBL/GenBank/DDBJ whole genome shotgun (WGS) entry which is preliminary data.</text>
</comment>
<dbReference type="PROSITE" id="PS00108">
    <property type="entry name" value="PROTEIN_KINASE_ST"/>
    <property type="match status" value="1"/>
</dbReference>
<dbReference type="Proteomes" id="UP001145021">
    <property type="component" value="Unassembled WGS sequence"/>
</dbReference>
<dbReference type="SMART" id="SM00220">
    <property type="entry name" value="S_TKc"/>
    <property type="match status" value="1"/>
</dbReference>
<dbReference type="Gene3D" id="3.30.200.20">
    <property type="entry name" value="Phosphorylase Kinase, domain 1"/>
    <property type="match status" value="1"/>
</dbReference>
<keyword evidence="5 6" id="KW-0067">ATP-binding</keyword>
<feature type="domain" description="Protein kinase" evidence="8">
    <location>
        <begin position="30"/>
        <end position="327"/>
    </location>
</feature>
<proteinExistence type="inferred from homology"/>
<dbReference type="PROSITE" id="PS50011">
    <property type="entry name" value="PROTEIN_KINASE_DOM"/>
    <property type="match status" value="1"/>
</dbReference>
<name>A0A9W7XKR9_9FUNG</name>
<dbReference type="PANTHER" id="PTHR43895:SF150">
    <property type="entry name" value="SERINE_THREONINE-PROTEIN KINASE STK11"/>
    <property type="match status" value="1"/>
</dbReference>
<keyword evidence="3 6" id="KW-0547">Nucleotide-binding</keyword>
<evidence type="ECO:0000313" key="9">
    <source>
        <dbReference type="EMBL" id="KAJ1644786.1"/>
    </source>
</evidence>
<dbReference type="GO" id="GO:0005737">
    <property type="term" value="C:cytoplasm"/>
    <property type="evidence" value="ECO:0007669"/>
    <property type="project" value="TreeGrafter"/>
</dbReference>
<protein>
    <recommendedName>
        <fullName evidence="8">Protein kinase domain-containing protein</fullName>
    </recommendedName>
</protein>
<reference evidence="9" key="1">
    <citation type="submission" date="2022-07" db="EMBL/GenBank/DDBJ databases">
        <title>Phylogenomic reconstructions and comparative analyses of Kickxellomycotina fungi.</title>
        <authorList>
            <person name="Reynolds N.K."/>
            <person name="Stajich J.E."/>
            <person name="Barry K."/>
            <person name="Grigoriev I.V."/>
            <person name="Crous P."/>
            <person name="Smith M.E."/>
        </authorList>
    </citation>
    <scope>NUCLEOTIDE SEQUENCE</scope>
    <source>
        <strain evidence="9">NBRC 105413</strain>
    </source>
</reference>
<dbReference type="InterPro" id="IPR000719">
    <property type="entry name" value="Prot_kinase_dom"/>
</dbReference>
<keyword evidence="10" id="KW-1185">Reference proteome</keyword>
<dbReference type="GO" id="GO:0007165">
    <property type="term" value="P:signal transduction"/>
    <property type="evidence" value="ECO:0007669"/>
    <property type="project" value="TreeGrafter"/>
</dbReference>
<dbReference type="PROSITE" id="PS00107">
    <property type="entry name" value="PROTEIN_KINASE_ATP"/>
    <property type="match status" value="1"/>
</dbReference>
<dbReference type="AlphaFoldDB" id="A0A9W7XKR9"/>
<dbReference type="InterPro" id="IPR011009">
    <property type="entry name" value="Kinase-like_dom_sf"/>
</dbReference>
<accession>A0A9W7XKR9</accession>
<dbReference type="InterPro" id="IPR017441">
    <property type="entry name" value="Protein_kinase_ATP_BS"/>
</dbReference>
<evidence type="ECO:0000256" key="2">
    <source>
        <dbReference type="ARBA" id="ARBA00022679"/>
    </source>
</evidence>
<evidence type="ECO:0000313" key="10">
    <source>
        <dbReference type="Proteomes" id="UP001145021"/>
    </source>
</evidence>
<evidence type="ECO:0000256" key="1">
    <source>
        <dbReference type="ARBA" id="ARBA00022527"/>
    </source>
</evidence>
<dbReference type="EMBL" id="JANBOH010000142">
    <property type="protein sequence ID" value="KAJ1644786.1"/>
    <property type="molecule type" value="Genomic_DNA"/>
</dbReference>
<dbReference type="Pfam" id="PF00069">
    <property type="entry name" value="Pkinase"/>
    <property type="match status" value="1"/>
</dbReference>
<dbReference type="Gene3D" id="1.10.510.10">
    <property type="entry name" value="Transferase(Phosphotransferase) domain 1"/>
    <property type="match status" value="1"/>
</dbReference>
<dbReference type="FunFam" id="1.10.510.10:FF:000571">
    <property type="entry name" value="Maternal embryonic leucine zipper kinase"/>
    <property type="match status" value="1"/>
</dbReference>